<protein>
    <submittedName>
        <fullName evidence="1">Uncharacterized protein</fullName>
    </submittedName>
</protein>
<comment type="caution">
    <text evidence="1">The sequence shown here is derived from an EMBL/GenBank/DDBJ whole genome shotgun (WGS) entry which is preliminary data.</text>
</comment>
<dbReference type="EMBL" id="CM023485">
    <property type="protein sequence ID" value="KAH6930265.1"/>
    <property type="molecule type" value="Genomic_DNA"/>
</dbReference>
<accession>A0ACB7S6A8</accession>
<organism evidence="1 2">
    <name type="scientific">Hyalomma asiaticum</name>
    <name type="common">Tick</name>
    <dbReference type="NCBI Taxonomy" id="266040"/>
    <lineage>
        <taxon>Eukaryota</taxon>
        <taxon>Metazoa</taxon>
        <taxon>Ecdysozoa</taxon>
        <taxon>Arthropoda</taxon>
        <taxon>Chelicerata</taxon>
        <taxon>Arachnida</taxon>
        <taxon>Acari</taxon>
        <taxon>Parasitiformes</taxon>
        <taxon>Ixodida</taxon>
        <taxon>Ixodoidea</taxon>
        <taxon>Ixodidae</taxon>
        <taxon>Hyalomminae</taxon>
        <taxon>Hyalomma</taxon>
    </lineage>
</organism>
<evidence type="ECO:0000313" key="1">
    <source>
        <dbReference type="EMBL" id="KAH6930265.1"/>
    </source>
</evidence>
<reference evidence="1" key="1">
    <citation type="submission" date="2020-05" db="EMBL/GenBank/DDBJ databases">
        <title>Large-scale comparative analyses of tick genomes elucidate their genetic diversity and vector capacities.</title>
        <authorList>
            <person name="Jia N."/>
            <person name="Wang J."/>
            <person name="Shi W."/>
            <person name="Du L."/>
            <person name="Sun Y."/>
            <person name="Zhan W."/>
            <person name="Jiang J."/>
            <person name="Wang Q."/>
            <person name="Zhang B."/>
            <person name="Ji P."/>
            <person name="Sakyi L.B."/>
            <person name="Cui X."/>
            <person name="Yuan T."/>
            <person name="Jiang B."/>
            <person name="Yang W."/>
            <person name="Lam T.T.-Y."/>
            <person name="Chang Q."/>
            <person name="Ding S."/>
            <person name="Wang X."/>
            <person name="Zhu J."/>
            <person name="Ruan X."/>
            <person name="Zhao L."/>
            <person name="Wei J."/>
            <person name="Que T."/>
            <person name="Du C."/>
            <person name="Cheng J."/>
            <person name="Dai P."/>
            <person name="Han X."/>
            <person name="Huang E."/>
            <person name="Gao Y."/>
            <person name="Liu J."/>
            <person name="Shao H."/>
            <person name="Ye R."/>
            <person name="Li L."/>
            <person name="Wei W."/>
            <person name="Wang X."/>
            <person name="Wang C."/>
            <person name="Yang T."/>
            <person name="Huo Q."/>
            <person name="Li W."/>
            <person name="Guo W."/>
            <person name="Chen H."/>
            <person name="Zhou L."/>
            <person name="Ni X."/>
            <person name="Tian J."/>
            <person name="Zhou Y."/>
            <person name="Sheng Y."/>
            <person name="Liu T."/>
            <person name="Pan Y."/>
            <person name="Xia L."/>
            <person name="Li J."/>
            <person name="Zhao F."/>
            <person name="Cao W."/>
        </authorList>
    </citation>
    <scope>NUCLEOTIDE SEQUENCE</scope>
    <source>
        <strain evidence="1">Hyas-2018</strain>
    </source>
</reference>
<gene>
    <name evidence="1" type="ORF">HPB50_012277</name>
</gene>
<proteinExistence type="predicted"/>
<evidence type="ECO:0000313" key="2">
    <source>
        <dbReference type="Proteomes" id="UP000821845"/>
    </source>
</evidence>
<sequence length="217" mass="23488">MHARPDPVGARRDCCRRIQVRIGRGYAGHEVVPVRRVSRRRIKSDRTAAVLDRGPTTSASSKTVQRRQQPPQRGRAAAARARAAKRGAARENAHGVQRPQNGVGGGENLVTWLQCCATGGEAPTKTTHAGAGNRGEQPPADSTGRSAALPKALLHYSRSSSPSLRDALSEALASAQVLRESTKQGGRRGNKHPTRDDCRRPDYCRHLAAIAHVLRQR</sequence>
<name>A0ACB7S6A8_HYAAI</name>
<keyword evidence="2" id="KW-1185">Reference proteome</keyword>
<dbReference type="Proteomes" id="UP000821845">
    <property type="component" value="Chromosome 5"/>
</dbReference>